<protein>
    <submittedName>
        <fullName evidence="1">Uncharacterized protein</fullName>
    </submittedName>
</protein>
<evidence type="ECO:0000313" key="1">
    <source>
        <dbReference type="EMBL" id="KAJ6735224.1"/>
    </source>
</evidence>
<sequence length="88" mass="9956">MTDIRESLPEIATVILDSLDECMKMSEHVLDEDQTGLFLKTIMNVLQKISSLSRSRVGAIEGINQTLPDEENGEEQKVYDKVCSFCYL</sequence>
<accession>A0A9Q0ZI14</accession>
<evidence type="ECO:0000313" key="2">
    <source>
        <dbReference type="Proteomes" id="UP001151532"/>
    </source>
</evidence>
<organism evidence="1 2">
    <name type="scientific">Salix purpurea</name>
    <name type="common">Purple osier willow</name>
    <dbReference type="NCBI Taxonomy" id="77065"/>
    <lineage>
        <taxon>Eukaryota</taxon>
        <taxon>Viridiplantae</taxon>
        <taxon>Streptophyta</taxon>
        <taxon>Embryophyta</taxon>
        <taxon>Tracheophyta</taxon>
        <taxon>Spermatophyta</taxon>
        <taxon>Magnoliopsida</taxon>
        <taxon>eudicotyledons</taxon>
        <taxon>Gunneridae</taxon>
        <taxon>Pentapetalae</taxon>
        <taxon>rosids</taxon>
        <taxon>fabids</taxon>
        <taxon>Malpighiales</taxon>
        <taxon>Salicaceae</taxon>
        <taxon>Saliceae</taxon>
        <taxon>Salix</taxon>
    </lineage>
</organism>
<dbReference type="Gene3D" id="1.25.10.10">
    <property type="entry name" value="Leucine-rich Repeat Variant"/>
    <property type="match status" value="1"/>
</dbReference>
<dbReference type="OrthoDB" id="10422504at2759"/>
<reference evidence="1" key="1">
    <citation type="submission" date="2022-11" db="EMBL/GenBank/DDBJ databases">
        <authorList>
            <person name="Hyden B.L."/>
            <person name="Feng K."/>
            <person name="Yates T."/>
            <person name="Jawdy S."/>
            <person name="Smart L.B."/>
            <person name="Muchero W."/>
        </authorList>
    </citation>
    <scope>NUCLEOTIDE SEQUENCE</scope>
    <source>
        <tissue evidence="1">Shoot tip</tissue>
    </source>
</reference>
<dbReference type="Proteomes" id="UP001151532">
    <property type="component" value="Chromosome 17"/>
</dbReference>
<keyword evidence="2" id="KW-1185">Reference proteome</keyword>
<dbReference type="EMBL" id="JAPFFK010000011">
    <property type="protein sequence ID" value="KAJ6735224.1"/>
    <property type="molecule type" value="Genomic_DNA"/>
</dbReference>
<dbReference type="AlphaFoldDB" id="A0A9Q0ZI14"/>
<gene>
    <name evidence="1" type="ORF">OIU79_002319</name>
</gene>
<name>A0A9Q0ZI14_SALPP</name>
<dbReference type="InterPro" id="IPR011989">
    <property type="entry name" value="ARM-like"/>
</dbReference>
<reference evidence="1" key="2">
    <citation type="journal article" date="2023" name="Int. J. Mol. Sci.">
        <title>De Novo Assembly and Annotation of 11 Diverse Shrub Willow (Salix) Genomes Reveals Novel Gene Organization in Sex-Linked Regions.</title>
        <authorList>
            <person name="Hyden B."/>
            <person name="Feng K."/>
            <person name="Yates T.B."/>
            <person name="Jawdy S."/>
            <person name="Cereghino C."/>
            <person name="Smart L.B."/>
            <person name="Muchero W."/>
        </authorList>
    </citation>
    <scope>NUCLEOTIDE SEQUENCE</scope>
    <source>
        <tissue evidence="1">Shoot tip</tissue>
    </source>
</reference>
<proteinExistence type="predicted"/>
<comment type="caution">
    <text evidence="1">The sequence shown here is derived from an EMBL/GenBank/DDBJ whole genome shotgun (WGS) entry which is preliminary data.</text>
</comment>